<dbReference type="STRING" id="869250.J4C7U6"/>
<feature type="transmembrane region" description="Helical" evidence="7">
    <location>
        <begin position="153"/>
        <end position="170"/>
    </location>
</feature>
<feature type="transmembrane region" description="Helical" evidence="7">
    <location>
        <begin position="216"/>
        <end position="239"/>
    </location>
</feature>
<evidence type="ECO:0000256" key="5">
    <source>
        <dbReference type="ARBA" id="ARBA00023136"/>
    </source>
</evidence>
<dbReference type="RefSeq" id="XP_009689954.1">
    <property type="nucleotide sequence ID" value="XM_009691659.1"/>
</dbReference>
<organism evidence="9 10">
    <name type="scientific">Theileria orientalis strain Shintoku</name>
    <dbReference type="NCBI Taxonomy" id="869250"/>
    <lineage>
        <taxon>Eukaryota</taxon>
        <taxon>Sar</taxon>
        <taxon>Alveolata</taxon>
        <taxon>Apicomplexa</taxon>
        <taxon>Aconoidasida</taxon>
        <taxon>Piroplasmida</taxon>
        <taxon>Theileriidae</taxon>
        <taxon>Theileria</taxon>
    </lineage>
</organism>
<dbReference type="InterPro" id="IPR020846">
    <property type="entry name" value="MFS_dom"/>
</dbReference>
<feature type="transmembrane region" description="Helical" evidence="7">
    <location>
        <begin position="380"/>
        <end position="401"/>
    </location>
</feature>
<dbReference type="InterPro" id="IPR011701">
    <property type="entry name" value="MFS"/>
</dbReference>
<evidence type="ECO:0000256" key="6">
    <source>
        <dbReference type="ARBA" id="ARBA00024338"/>
    </source>
</evidence>
<dbReference type="PANTHER" id="PTHR23505">
    <property type="entry name" value="SPINSTER"/>
    <property type="match status" value="1"/>
</dbReference>
<feature type="transmembrane region" description="Helical" evidence="7">
    <location>
        <begin position="422"/>
        <end position="442"/>
    </location>
</feature>
<name>J4C7U6_THEOR</name>
<evidence type="ECO:0000259" key="8">
    <source>
        <dbReference type="PROSITE" id="PS50850"/>
    </source>
</evidence>
<keyword evidence="5 7" id="KW-0472">Membrane</keyword>
<feature type="transmembrane region" description="Helical" evidence="7">
    <location>
        <begin position="125"/>
        <end position="146"/>
    </location>
</feature>
<feature type="transmembrane region" description="Helical" evidence="7">
    <location>
        <begin position="353"/>
        <end position="374"/>
    </location>
</feature>
<protein>
    <submittedName>
        <fullName evidence="9">Major facilitator superfamily MFS-1 protein</fullName>
    </submittedName>
</protein>
<feature type="transmembrane region" description="Helical" evidence="7">
    <location>
        <begin position="98"/>
        <end position="119"/>
    </location>
</feature>
<dbReference type="VEuPathDB" id="PiroplasmaDB:TOT_010001107"/>
<dbReference type="PROSITE" id="PS50850">
    <property type="entry name" value="MFS"/>
    <property type="match status" value="1"/>
</dbReference>
<dbReference type="PANTHER" id="PTHR23505:SF52">
    <property type="entry name" value="MAJOR FACILITATOR SUPERFAMILY PROTEIN"/>
    <property type="match status" value="1"/>
</dbReference>
<keyword evidence="3 7" id="KW-0812">Transmembrane</keyword>
<feature type="domain" description="Major facilitator superfamily (MFS) profile" evidence="8">
    <location>
        <begin position="62"/>
        <end position="496"/>
    </location>
</feature>
<dbReference type="InterPro" id="IPR036259">
    <property type="entry name" value="MFS_trans_sf"/>
</dbReference>
<sequence>MNLCCVWGSLEDDYNLGLRLTGRGRFTFTGTGMAITLSADSHSNEKSCKETVLKSYQKPGFVFSYINVANLLQFIHMQFLTSSMLGLEKDMGFSPKKISVFVVVEQVTLLVFVPVWGIISDLFELKYILIVSIASSGFIVMILSFLREFFSMVIFRFLNGIMIGSALPVSQKYVVLAEEPNAGYAFGVMHAVCNLGRLICSIVVTTLSTNKYFDVYGWRICSFVLGVLCLISIPLLFLIPQLKTKNYRSLKDIIDSCADSKAKYKVATIWNRFMATATVRTVILLTLLTFFSQGVYTSATFLTIYLQYCKLSNFWAGITTGVVIIGSATGGILGGILADYLHRRFPKYGRLSMGVFCCSLRLVLLTSLLFGITFDNILKRYAIFVIGLLFLGSTFSSISFVDRSVLLNVVMPSEQSFGIASVLTVAGVPSAFVFPSLMGFFVKDVFGYQETIMEIKEMPYHMLRKNAFALRDGIACLCIFSTISTIIFYFTMFPTYCKSSRLIFSLDKDSKAVQDKVEAEMKLTQVEVVKEPAYKRTLSRLDTN</sequence>
<evidence type="ECO:0000256" key="3">
    <source>
        <dbReference type="ARBA" id="ARBA00022692"/>
    </source>
</evidence>
<proteinExistence type="inferred from homology"/>
<feature type="transmembrane region" description="Helical" evidence="7">
    <location>
        <begin position="468"/>
        <end position="491"/>
    </location>
</feature>
<dbReference type="Proteomes" id="UP000003786">
    <property type="component" value="Chromosome 1"/>
</dbReference>
<dbReference type="OMA" id="DKDKPFW"/>
<dbReference type="OrthoDB" id="440755at2759"/>
<dbReference type="EMBL" id="AP011946">
    <property type="protein sequence ID" value="BAM39653.1"/>
    <property type="molecule type" value="Genomic_DNA"/>
</dbReference>
<dbReference type="GO" id="GO:0022857">
    <property type="term" value="F:transmembrane transporter activity"/>
    <property type="evidence" value="ECO:0007669"/>
    <property type="project" value="InterPro"/>
</dbReference>
<accession>J4C7U6</accession>
<dbReference type="KEGG" id="tot:TOT_010001107"/>
<reference evidence="9 10" key="1">
    <citation type="journal article" date="2012" name="MBio">
        <title>Comparative genome analysis of three eukaryotic parasites with differing abilities to transform leukocytes reveals key mediators of Theileria-induced leukocyte transformation.</title>
        <authorList>
            <person name="Hayashida K."/>
            <person name="Hara Y."/>
            <person name="Abe T."/>
            <person name="Yamasaki C."/>
            <person name="Toyoda A."/>
            <person name="Kosuge T."/>
            <person name="Suzuki Y."/>
            <person name="Sato Y."/>
            <person name="Kawashima S."/>
            <person name="Katayama T."/>
            <person name="Wakaguri H."/>
            <person name="Inoue N."/>
            <person name="Homma K."/>
            <person name="Tada-Umezaki M."/>
            <person name="Yagi Y."/>
            <person name="Fujii Y."/>
            <person name="Habara T."/>
            <person name="Kanehisa M."/>
            <person name="Watanabe H."/>
            <person name="Ito K."/>
            <person name="Gojobori T."/>
            <person name="Sugawara H."/>
            <person name="Imanishi T."/>
            <person name="Weir W."/>
            <person name="Gardner M."/>
            <person name="Pain A."/>
            <person name="Shiels B."/>
            <person name="Hattori M."/>
            <person name="Nene V."/>
            <person name="Sugimoto C."/>
        </authorList>
    </citation>
    <scope>NUCLEOTIDE SEQUENCE [LARGE SCALE GENOMIC DNA]</scope>
    <source>
        <strain evidence="9 10">Shintoku</strain>
    </source>
</reference>
<dbReference type="Gene3D" id="1.20.1250.20">
    <property type="entry name" value="MFS general substrate transporter like domains"/>
    <property type="match status" value="1"/>
</dbReference>
<dbReference type="SUPFAM" id="SSF103473">
    <property type="entry name" value="MFS general substrate transporter"/>
    <property type="match status" value="1"/>
</dbReference>
<evidence type="ECO:0000256" key="1">
    <source>
        <dbReference type="ARBA" id="ARBA00004141"/>
    </source>
</evidence>
<comment type="subcellular location">
    <subcellularLocation>
        <location evidence="1">Membrane</location>
        <topology evidence="1">Multi-pass membrane protein</topology>
    </subcellularLocation>
</comment>
<dbReference type="GO" id="GO:0016020">
    <property type="term" value="C:membrane"/>
    <property type="evidence" value="ECO:0007669"/>
    <property type="project" value="UniProtKB-SubCell"/>
</dbReference>
<dbReference type="AlphaFoldDB" id="J4C7U6"/>
<feature type="transmembrane region" description="Helical" evidence="7">
    <location>
        <begin position="62"/>
        <end position="86"/>
    </location>
</feature>
<feature type="transmembrane region" description="Helical" evidence="7">
    <location>
        <begin position="282"/>
        <end position="308"/>
    </location>
</feature>
<evidence type="ECO:0000256" key="4">
    <source>
        <dbReference type="ARBA" id="ARBA00022989"/>
    </source>
</evidence>
<gene>
    <name evidence="9" type="ORF">TOT_010001107</name>
</gene>
<evidence type="ECO:0000313" key="10">
    <source>
        <dbReference type="Proteomes" id="UP000003786"/>
    </source>
</evidence>
<evidence type="ECO:0000256" key="2">
    <source>
        <dbReference type="ARBA" id="ARBA00022448"/>
    </source>
</evidence>
<feature type="transmembrane region" description="Helical" evidence="7">
    <location>
        <begin position="314"/>
        <end position="341"/>
    </location>
</feature>
<evidence type="ECO:0000256" key="7">
    <source>
        <dbReference type="SAM" id="Phobius"/>
    </source>
</evidence>
<dbReference type="Pfam" id="PF07690">
    <property type="entry name" value="MFS_1"/>
    <property type="match status" value="1"/>
</dbReference>
<evidence type="ECO:0000313" key="9">
    <source>
        <dbReference type="EMBL" id="BAM39653.1"/>
    </source>
</evidence>
<comment type="similarity">
    <text evidence="6">Belongs to the major facilitator superfamily. Spinster (TC 2.A.1.49) family.</text>
</comment>
<keyword evidence="2" id="KW-0813">Transport</keyword>
<keyword evidence="10" id="KW-1185">Reference proteome</keyword>
<dbReference type="eggNOG" id="KOG1330">
    <property type="taxonomic scope" value="Eukaryota"/>
</dbReference>
<keyword evidence="4 7" id="KW-1133">Transmembrane helix</keyword>
<dbReference type="InterPro" id="IPR044770">
    <property type="entry name" value="MFS_spinster-like"/>
</dbReference>
<dbReference type="GeneID" id="20713921"/>